<accession>A0ACC2GSG9</accession>
<sequence length="595" mass="65025">MPTSRMPFEPVTMDAHTQAIPGFHSGAGRNSRDRSRNDETQQFMSQEEQECIKFFENTINTLVEEDAVGETRQKQEQMSRRSTRRADELDGPRARTKASKDQDIIDLVYPPPPDVVQPRQQPFNTIMPDFTQDMVRNNPGIHYENKPRHEAMGHYPSEYNVRTPGEESAPYGHDQYQPIGSVPTPVLIAQKIAENQGGGGNKIVHRPSVKSNRSQRSETPPSSPGYPNKQGPPTSAKPPHYPSNINVMTGSNQHHSQTLAGVNLNDRKSQMLANLPGMPHSMEDEPVSGLQPVPLKLPTRSVSFRDPNPGKSRLEAISKLGLKQNSVHVTPDITNPAVRSTPAPVSALACTPTRTSSCKLDRPRQAKPSPLPYVQTYETRSHDNDLPTSPSPDVLSKDFNSYGGKTLVMNPKAAAPPASLPPTQSHGSKAQPTASSNFNHYGGKSTVMAQASVPTTQTDPHPPNVQSRAKPSPACTPVTVVPSKVESIPYGNNSYERKTKEGVTPDIVSHTLDRSPSRTQAPAPPAPSLAQKPFRYSTPNPNRGTASTPPEIQRKPSSKPSFRSQGITVQFSGRGATDESRREALRKLGLLKDTL</sequence>
<dbReference type="EMBL" id="CM055736">
    <property type="protein sequence ID" value="KAJ8006495.1"/>
    <property type="molecule type" value="Genomic_DNA"/>
</dbReference>
<name>A0ACC2GSG9_DALPE</name>
<evidence type="ECO:0000313" key="1">
    <source>
        <dbReference type="EMBL" id="KAJ8006495.1"/>
    </source>
</evidence>
<gene>
    <name evidence="1" type="ORF">DPEC_G00107840</name>
</gene>
<organism evidence="1 2">
    <name type="scientific">Dallia pectoralis</name>
    <name type="common">Alaska blackfish</name>
    <dbReference type="NCBI Taxonomy" id="75939"/>
    <lineage>
        <taxon>Eukaryota</taxon>
        <taxon>Metazoa</taxon>
        <taxon>Chordata</taxon>
        <taxon>Craniata</taxon>
        <taxon>Vertebrata</taxon>
        <taxon>Euteleostomi</taxon>
        <taxon>Actinopterygii</taxon>
        <taxon>Neopterygii</taxon>
        <taxon>Teleostei</taxon>
        <taxon>Protacanthopterygii</taxon>
        <taxon>Esociformes</taxon>
        <taxon>Umbridae</taxon>
        <taxon>Dallia</taxon>
    </lineage>
</organism>
<evidence type="ECO:0000313" key="2">
    <source>
        <dbReference type="Proteomes" id="UP001157502"/>
    </source>
</evidence>
<keyword evidence="2" id="KW-1185">Reference proteome</keyword>
<protein>
    <submittedName>
        <fullName evidence="1">Uncharacterized protein</fullName>
    </submittedName>
</protein>
<comment type="caution">
    <text evidence="1">The sequence shown here is derived from an EMBL/GenBank/DDBJ whole genome shotgun (WGS) entry which is preliminary data.</text>
</comment>
<reference evidence="1" key="1">
    <citation type="submission" date="2021-05" db="EMBL/GenBank/DDBJ databases">
        <authorList>
            <person name="Pan Q."/>
            <person name="Jouanno E."/>
            <person name="Zahm M."/>
            <person name="Klopp C."/>
            <person name="Cabau C."/>
            <person name="Louis A."/>
            <person name="Berthelot C."/>
            <person name="Parey E."/>
            <person name="Roest Crollius H."/>
            <person name="Montfort J."/>
            <person name="Robinson-Rechavi M."/>
            <person name="Bouchez O."/>
            <person name="Lampietro C."/>
            <person name="Lopez Roques C."/>
            <person name="Donnadieu C."/>
            <person name="Postlethwait J."/>
            <person name="Bobe J."/>
            <person name="Dillon D."/>
            <person name="Chandos A."/>
            <person name="von Hippel F."/>
            <person name="Guiguen Y."/>
        </authorList>
    </citation>
    <scope>NUCLEOTIDE SEQUENCE</scope>
    <source>
        <strain evidence="1">YG-Jan2019</strain>
    </source>
</reference>
<proteinExistence type="predicted"/>
<dbReference type="Proteomes" id="UP001157502">
    <property type="component" value="Chromosome 9"/>
</dbReference>